<accession>A0A941E8Y0</accession>
<name>A0A941E8Y0_9ACTN</name>
<evidence type="ECO:0000313" key="2">
    <source>
        <dbReference type="Proteomes" id="UP000676325"/>
    </source>
</evidence>
<protein>
    <submittedName>
        <fullName evidence="1">Uncharacterized protein</fullName>
    </submittedName>
</protein>
<keyword evidence="2" id="KW-1185">Reference proteome</keyword>
<dbReference type="RefSeq" id="WP_212517129.1">
    <property type="nucleotide sequence ID" value="NZ_JAGSOH010000011.1"/>
</dbReference>
<dbReference type="AlphaFoldDB" id="A0A941E8Y0"/>
<dbReference type="Proteomes" id="UP000676325">
    <property type="component" value="Unassembled WGS sequence"/>
</dbReference>
<evidence type="ECO:0000313" key="1">
    <source>
        <dbReference type="EMBL" id="MBR7825982.1"/>
    </source>
</evidence>
<comment type="caution">
    <text evidence="1">The sequence shown here is derived from an EMBL/GenBank/DDBJ whole genome shotgun (WGS) entry which is preliminary data.</text>
</comment>
<organism evidence="1 2">
    <name type="scientific">Actinospica acidithermotolerans</name>
    <dbReference type="NCBI Taxonomy" id="2828514"/>
    <lineage>
        <taxon>Bacteria</taxon>
        <taxon>Bacillati</taxon>
        <taxon>Actinomycetota</taxon>
        <taxon>Actinomycetes</taxon>
        <taxon>Catenulisporales</taxon>
        <taxon>Actinospicaceae</taxon>
        <taxon>Actinospica</taxon>
    </lineage>
</organism>
<reference evidence="1" key="1">
    <citation type="submission" date="2021-04" db="EMBL/GenBank/DDBJ databases">
        <title>Genome based classification of Actinospica acidithermotolerans sp. nov., an actinobacterium isolated from an Indonesian hot spring.</title>
        <authorList>
            <person name="Kusuma A.B."/>
            <person name="Putra K.E."/>
            <person name="Nafisah S."/>
            <person name="Loh J."/>
            <person name="Nouioui I."/>
            <person name="Goodfellow M."/>
        </authorList>
    </citation>
    <scope>NUCLEOTIDE SEQUENCE</scope>
    <source>
        <strain evidence="1">MGRD01-02</strain>
    </source>
</reference>
<sequence length="117" mass="12331">MAAGVRLTNAQAEDEMRAAGFEPIGSYQGVDRKWLVKCMTCKEELERTLSNVRAGKGCKHCKGLVVDAAAARAEMLAAGFEPLGEYPGPNASSSVTTWPPVIKVSLGMTSAPISDAC</sequence>
<dbReference type="EMBL" id="JAGSOH010000011">
    <property type="protein sequence ID" value="MBR7825982.1"/>
    <property type="molecule type" value="Genomic_DNA"/>
</dbReference>
<gene>
    <name evidence="1" type="ORF">KDK95_06670</name>
</gene>
<proteinExistence type="predicted"/>